<keyword evidence="2" id="KW-1185">Reference proteome</keyword>
<accession>A0A0R3K829</accession>
<evidence type="ECO:0000313" key="2">
    <source>
        <dbReference type="Proteomes" id="UP000051913"/>
    </source>
</evidence>
<gene>
    <name evidence="1" type="ORF">CP49_30465</name>
</gene>
<protein>
    <submittedName>
        <fullName evidence="1">Uncharacterized protein</fullName>
    </submittedName>
</protein>
<name>A0A0R3K829_9BRAD</name>
<proteinExistence type="predicted"/>
<sequence>MNGWTDVDANSREIAARMSQTLGDPLPNRIASYHHDWNTRCQLFEDDCARANDKDDIWVTPNDFRRQGFEAGRVLLSAVTFDLEVLSLDPP</sequence>
<organism evidence="1 2">
    <name type="scientific">Bradyrhizobium valentinum</name>
    <dbReference type="NCBI Taxonomy" id="1518501"/>
    <lineage>
        <taxon>Bacteria</taxon>
        <taxon>Pseudomonadati</taxon>
        <taxon>Pseudomonadota</taxon>
        <taxon>Alphaproteobacteria</taxon>
        <taxon>Hyphomicrobiales</taxon>
        <taxon>Nitrobacteraceae</taxon>
        <taxon>Bradyrhizobium</taxon>
    </lineage>
</organism>
<evidence type="ECO:0000313" key="1">
    <source>
        <dbReference type="EMBL" id="KRQ91672.1"/>
    </source>
</evidence>
<dbReference type="EMBL" id="LLXX01000234">
    <property type="protein sequence ID" value="KRQ91672.1"/>
    <property type="molecule type" value="Genomic_DNA"/>
</dbReference>
<dbReference type="Proteomes" id="UP000051913">
    <property type="component" value="Unassembled WGS sequence"/>
</dbReference>
<dbReference type="AlphaFoldDB" id="A0A0R3K829"/>
<reference evidence="1 2" key="1">
    <citation type="submission" date="2014-03" db="EMBL/GenBank/DDBJ databases">
        <title>Bradyrhizobium valentinum sp. nov., isolated from effective nodules of Lupinus mariae-josephae, a lupine endemic of basic-lime soils in Eastern Spain.</title>
        <authorList>
            <person name="Duran D."/>
            <person name="Rey L."/>
            <person name="Navarro A."/>
            <person name="Busquets A."/>
            <person name="Imperial J."/>
            <person name="Ruiz-Argueso T."/>
        </authorList>
    </citation>
    <scope>NUCLEOTIDE SEQUENCE [LARGE SCALE GENOMIC DNA]</scope>
    <source>
        <strain evidence="1 2">LmjM3</strain>
    </source>
</reference>
<comment type="caution">
    <text evidence="1">The sequence shown here is derived from an EMBL/GenBank/DDBJ whole genome shotgun (WGS) entry which is preliminary data.</text>
</comment>